<dbReference type="Gene3D" id="3.90.1570.10">
    <property type="entry name" value="tt1808, chain A"/>
    <property type="match status" value="1"/>
</dbReference>
<dbReference type="Pfam" id="PF05685">
    <property type="entry name" value="Uma2"/>
    <property type="match status" value="1"/>
</dbReference>
<name>A0A919T7I7_9ACTN</name>
<dbReference type="PANTHER" id="PTHR35400:SF3">
    <property type="entry name" value="SLL1072 PROTEIN"/>
    <property type="match status" value="1"/>
</dbReference>
<accession>A0A919T7I7</accession>
<dbReference type="AlphaFoldDB" id="A0A919T7I7"/>
<organism evidence="2 3">
    <name type="scientific">Paractinoplanes toevensis</name>
    <dbReference type="NCBI Taxonomy" id="571911"/>
    <lineage>
        <taxon>Bacteria</taxon>
        <taxon>Bacillati</taxon>
        <taxon>Actinomycetota</taxon>
        <taxon>Actinomycetes</taxon>
        <taxon>Micromonosporales</taxon>
        <taxon>Micromonosporaceae</taxon>
        <taxon>Paractinoplanes</taxon>
    </lineage>
</organism>
<comment type="caution">
    <text evidence="2">The sequence shown here is derived from an EMBL/GenBank/DDBJ whole genome shotgun (WGS) entry which is preliminary data.</text>
</comment>
<dbReference type="EMBL" id="BOQN01000025">
    <property type="protein sequence ID" value="GIM90283.1"/>
    <property type="molecule type" value="Genomic_DNA"/>
</dbReference>
<sequence length="200" mass="22010">MRLVFVGESYLEHKGDTMTSAILSDGMPISEEDFLAMGETPDRIELFDGSLHMTPNPTTTHQHLLGELFAALRLPARDAGLRVLLAPNVRLQPNRIPIPDLVITSDMERKLAIEAETVLLTCEITSPSNAATDKVLKMHYYASAGIPWYLLVEQATAALRLYRLAGETYVEHAVVEQGAILRLREPVVATLDPAELAPPV</sequence>
<keyword evidence="3" id="KW-1185">Reference proteome</keyword>
<gene>
    <name evidence="2" type="ORF">Ato02nite_020760</name>
</gene>
<reference evidence="2 3" key="1">
    <citation type="submission" date="2021-03" db="EMBL/GenBank/DDBJ databases">
        <title>Whole genome shotgun sequence of Actinoplanes toevensis NBRC 105298.</title>
        <authorList>
            <person name="Komaki H."/>
            <person name="Tamura T."/>
        </authorList>
    </citation>
    <scope>NUCLEOTIDE SEQUENCE [LARGE SCALE GENOMIC DNA]</scope>
    <source>
        <strain evidence="2 3">NBRC 105298</strain>
    </source>
</reference>
<evidence type="ECO:0000313" key="3">
    <source>
        <dbReference type="Proteomes" id="UP000677082"/>
    </source>
</evidence>
<dbReference type="InterPro" id="IPR011335">
    <property type="entry name" value="Restrct_endonuc-II-like"/>
</dbReference>
<dbReference type="PANTHER" id="PTHR35400">
    <property type="entry name" value="SLR1083 PROTEIN"/>
    <property type="match status" value="1"/>
</dbReference>
<evidence type="ECO:0000313" key="2">
    <source>
        <dbReference type="EMBL" id="GIM90283.1"/>
    </source>
</evidence>
<dbReference type="Proteomes" id="UP000677082">
    <property type="component" value="Unassembled WGS sequence"/>
</dbReference>
<evidence type="ECO:0000259" key="1">
    <source>
        <dbReference type="Pfam" id="PF05685"/>
    </source>
</evidence>
<feature type="domain" description="Putative restriction endonuclease" evidence="1">
    <location>
        <begin position="32"/>
        <end position="186"/>
    </location>
</feature>
<dbReference type="CDD" id="cd06260">
    <property type="entry name" value="DUF820-like"/>
    <property type="match status" value="1"/>
</dbReference>
<dbReference type="InterPro" id="IPR008538">
    <property type="entry name" value="Uma2"/>
</dbReference>
<dbReference type="InterPro" id="IPR012296">
    <property type="entry name" value="Nuclease_put_TT1808"/>
</dbReference>
<proteinExistence type="predicted"/>
<protein>
    <recommendedName>
        <fullName evidence="1">Putative restriction endonuclease domain-containing protein</fullName>
    </recommendedName>
</protein>
<dbReference type="SUPFAM" id="SSF52980">
    <property type="entry name" value="Restriction endonuclease-like"/>
    <property type="match status" value="1"/>
</dbReference>